<evidence type="ECO:0000256" key="1">
    <source>
        <dbReference type="ARBA" id="ARBA00004651"/>
    </source>
</evidence>
<comment type="subcellular location">
    <subcellularLocation>
        <location evidence="1 7">Cell membrane</location>
        <topology evidence="1 7">Multi-pass membrane protein</topology>
    </subcellularLocation>
</comment>
<protein>
    <submittedName>
        <fullName evidence="9">Sugar ABC transporter permease</fullName>
    </submittedName>
</protein>
<name>A0A9D0ZW51_9FIRM</name>
<keyword evidence="5 7" id="KW-1133">Transmembrane helix</keyword>
<evidence type="ECO:0000256" key="4">
    <source>
        <dbReference type="ARBA" id="ARBA00022692"/>
    </source>
</evidence>
<evidence type="ECO:0000313" key="9">
    <source>
        <dbReference type="EMBL" id="HIQ96683.1"/>
    </source>
</evidence>
<gene>
    <name evidence="9" type="ORF">IAB26_08985</name>
</gene>
<organism evidence="9 10">
    <name type="scientific">Candidatus Limivivens merdigallinarum</name>
    <dbReference type="NCBI Taxonomy" id="2840859"/>
    <lineage>
        <taxon>Bacteria</taxon>
        <taxon>Bacillati</taxon>
        <taxon>Bacillota</taxon>
        <taxon>Clostridia</taxon>
        <taxon>Lachnospirales</taxon>
        <taxon>Lachnospiraceae</taxon>
        <taxon>Lachnospiraceae incertae sedis</taxon>
        <taxon>Candidatus Limivivens</taxon>
    </lineage>
</organism>
<feature type="transmembrane region" description="Helical" evidence="7">
    <location>
        <begin position="12"/>
        <end position="36"/>
    </location>
</feature>
<evidence type="ECO:0000256" key="7">
    <source>
        <dbReference type="RuleBase" id="RU363032"/>
    </source>
</evidence>
<comment type="similarity">
    <text evidence="7">Belongs to the binding-protein-dependent transport system permease family.</text>
</comment>
<feature type="domain" description="ABC transmembrane type-1" evidence="8">
    <location>
        <begin position="65"/>
        <end position="290"/>
    </location>
</feature>
<dbReference type="AlphaFoldDB" id="A0A9D0ZW51"/>
<dbReference type="SUPFAM" id="SSF161098">
    <property type="entry name" value="MetI-like"/>
    <property type="match status" value="1"/>
</dbReference>
<feature type="transmembrane region" description="Helical" evidence="7">
    <location>
        <begin position="268"/>
        <end position="289"/>
    </location>
</feature>
<feature type="transmembrane region" description="Helical" evidence="7">
    <location>
        <begin position="159"/>
        <end position="185"/>
    </location>
</feature>
<accession>A0A9D0ZW51</accession>
<evidence type="ECO:0000259" key="8">
    <source>
        <dbReference type="PROSITE" id="PS50928"/>
    </source>
</evidence>
<evidence type="ECO:0000256" key="3">
    <source>
        <dbReference type="ARBA" id="ARBA00022475"/>
    </source>
</evidence>
<dbReference type="PROSITE" id="PS50928">
    <property type="entry name" value="ABC_TM1"/>
    <property type="match status" value="1"/>
</dbReference>
<sequence length="301" mass="33711">MKKKLTFRTFKPYLFLVPIFVLLIVFKYVPFGMAIVKSFFNWNGANLNEFIGLDNFIEAFQDEMFLESIVRAFIVMVVQVLIVISIPLITAELLYAVRSKRMQYITRTAITFTMVVPTVVVILLWQWLLNGDTGVINNFLNSVGLSSLASPWLGSAKTALGSVLAVGFPWLGMVSLGGMPFLLYFGALQSIPGDLFEAADLDGVTLFQRIRMIDLPMIASQIKLMVTLAIINSLQIFDAVYILTKGGPGTSTMVPAVYMYEQGFSYRRMGYCSALGTILFLLIMLLTIFNNKFLKNTETMD</sequence>
<dbReference type="Gene3D" id="1.10.3720.10">
    <property type="entry name" value="MetI-like"/>
    <property type="match status" value="1"/>
</dbReference>
<reference evidence="9" key="1">
    <citation type="submission" date="2020-10" db="EMBL/GenBank/DDBJ databases">
        <authorList>
            <person name="Gilroy R."/>
        </authorList>
    </citation>
    <scope>NUCLEOTIDE SEQUENCE</scope>
    <source>
        <strain evidence="9">ChiSjej3B21-11622</strain>
    </source>
</reference>
<keyword evidence="3" id="KW-1003">Cell membrane</keyword>
<keyword evidence="2 7" id="KW-0813">Transport</keyword>
<dbReference type="PANTHER" id="PTHR43227:SF11">
    <property type="entry name" value="BLL4140 PROTEIN"/>
    <property type="match status" value="1"/>
</dbReference>
<evidence type="ECO:0000313" key="10">
    <source>
        <dbReference type="Proteomes" id="UP000886886"/>
    </source>
</evidence>
<dbReference type="GO" id="GO:0055085">
    <property type="term" value="P:transmembrane transport"/>
    <property type="evidence" value="ECO:0007669"/>
    <property type="project" value="InterPro"/>
</dbReference>
<feature type="transmembrane region" description="Helical" evidence="7">
    <location>
        <begin position="72"/>
        <end position="97"/>
    </location>
</feature>
<dbReference type="InterPro" id="IPR035906">
    <property type="entry name" value="MetI-like_sf"/>
</dbReference>
<dbReference type="GO" id="GO:0005886">
    <property type="term" value="C:plasma membrane"/>
    <property type="evidence" value="ECO:0007669"/>
    <property type="project" value="UniProtKB-SubCell"/>
</dbReference>
<keyword evidence="6 7" id="KW-0472">Membrane</keyword>
<dbReference type="EMBL" id="DVFT01000137">
    <property type="protein sequence ID" value="HIQ96683.1"/>
    <property type="molecule type" value="Genomic_DNA"/>
</dbReference>
<feature type="transmembrane region" description="Helical" evidence="7">
    <location>
        <begin position="109"/>
        <end position="128"/>
    </location>
</feature>
<dbReference type="Proteomes" id="UP000886886">
    <property type="component" value="Unassembled WGS sequence"/>
</dbReference>
<dbReference type="InterPro" id="IPR050809">
    <property type="entry name" value="UgpAE/MalFG_permease"/>
</dbReference>
<dbReference type="CDD" id="cd06261">
    <property type="entry name" value="TM_PBP2"/>
    <property type="match status" value="1"/>
</dbReference>
<dbReference type="PANTHER" id="PTHR43227">
    <property type="entry name" value="BLL4140 PROTEIN"/>
    <property type="match status" value="1"/>
</dbReference>
<keyword evidence="4 7" id="KW-0812">Transmembrane</keyword>
<reference evidence="9" key="2">
    <citation type="journal article" date="2021" name="PeerJ">
        <title>Extensive microbial diversity within the chicken gut microbiome revealed by metagenomics and culture.</title>
        <authorList>
            <person name="Gilroy R."/>
            <person name="Ravi A."/>
            <person name="Getino M."/>
            <person name="Pursley I."/>
            <person name="Horton D.L."/>
            <person name="Alikhan N.F."/>
            <person name="Baker D."/>
            <person name="Gharbi K."/>
            <person name="Hall N."/>
            <person name="Watson M."/>
            <person name="Adriaenssens E.M."/>
            <person name="Foster-Nyarko E."/>
            <person name="Jarju S."/>
            <person name="Secka A."/>
            <person name="Antonio M."/>
            <person name="Oren A."/>
            <person name="Chaudhuri R.R."/>
            <person name="La Ragione R."/>
            <person name="Hildebrand F."/>
            <person name="Pallen M.J."/>
        </authorList>
    </citation>
    <scope>NUCLEOTIDE SEQUENCE</scope>
    <source>
        <strain evidence="9">ChiSjej3B21-11622</strain>
    </source>
</reference>
<evidence type="ECO:0000256" key="6">
    <source>
        <dbReference type="ARBA" id="ARBA00023136"/>
    </source>
</evidence>
<dbReference type="InterPro" id="IPR000515">
    <property type="entry name" value="MetI-like"/>
</dbReference>
<evidence type="ECO:0000256" key="2">
    <source>
        <dbReference type="ARBA" id="ARBA00022448"/>
    </source>
</evidence>
<dbReference type="Pfam" id="PF00528">
    <property type="entry name" value="BPD_transp_1"/>
    <property type="match status" value="1"/>
</dbReference>
<proteinExistence type="inferred from homology"/>
<evidence type="ECO:0000256" key="5">
    <source>
        <dbReference type="ARBA" id="ARBA00022989"/>
    </source>
</evidence>
<comment type="caution">
    <text evidence="9">The sequence shown here is derived from an EMBL/GenBank/DDBJ whole genome shotgun (WGS) entry which is preliminary data.</text>
</comment>